<dbReference type="EMBL" id="VMHE01000001">
    <property type="protein sequence ID" value="TSJ67540.1"/>
    <property type="molecule type" value="Genomic_DNA"/>
</dbReference>
<dbReference type="RefSeq" id="WP_144087299.1">
    <property type="nucleotide sequence ID" value="NZ_VMHE01000001.1"/>
</dbReference>
<evidence type="ECO:0000313" key="4">
    <source>
        <dbReference type="Proteomes" id="UP000316425"/>
    </source>
</evidence>
<keyword evidence="4" id="KW-1185">Reference proteome</keyword>
<dbReference type="AlphaFoldDB" id="A0A556PT28"/>
<dbReference type="Pfam" id="PF17881">
    <property type="entry name" value="TseB"/>
    <property type="match status" value="1"/>
</dbReference>
<dbReference type="Proteomes" id="UP000316425">
    <property type="component" value="Unassembled WGS sequence"/>
</dbReference>
<dbReference type="OrthoDB" id="2381181at2"/>
<dbReference type="InterPro" id="IPR046350">
    <property type="entry name" value="Cystatin_sf"/>
</dbReference>
<gene>
    <name evidence="3" type="ORF">FPQ13_00275</name>
</gene>
<feature type="domain" description="Cell wall elongation regulator TseB-like" evidence="2">
    <location>
        <begin position="47"/>
        <end position="88"/>
    </location>
</feature>
<dbReference type="InterPro" id="IPR041401">
    <property type="entry name" value="TseB-like_dom"/>
</dbReference>
<evidence type="ECO:0000313" key="3">
    <source>
        <dbReference type="EMBL" id="TSJ67540.1"/>
    </source>
</evidence>
<keyword evidence="1" id="KW-1133">Transmembrane helix</keyword>
<keyword evidence="1" id="KW-0472">Membrane</keyword>
<dbReference type="SUPFAM" id="SSF54403">
    <property type="entry name" value="Cystatin/monellin"/>
    <property type="match status" value="2"/>
</dbReference>
<sequence>MQIKKRYIVIGIVLLIVLSLVALFSILMITSYNTKGDHNDHIEQVAAIALEHSPIESVDESFEFNGESSYFVYLGENNEGKAYYVFVPKTENVDDIKLLEQEEGLTKEEMLNQWSSQCTNCELVSISPGIIKGRFIWEIIYTTSEQYYFQNFSFSDGEIYDSISFQRN</sequence>
<comment type="caution">
    <text evidence="3">The sequence shown here is derived from an EMBL/GenBank/DDBJ whole genome shotgun (WGS) entry which is preliminary data.</text>
</comment>
<feature type="transmembrane region" description="Helical" evidence="1">
    <location>
        <begin position="7"/>
        <end position="29"/>
    </location>
</feature>
<reference evidence="3 4" key="1">
    <citation type="submission" date="2019-07" db="EMBL/GenBank/DDBJ databases">
        <title>Allobacillus sp. nov. SKP isolated from shrimp paste of Euphausiacea.</title>
        <authorList>
            <person name="Kanchanasin P."/>
            <person name="Tanasupawat S."/>
            <person name="Shi W."/>
            <person name="Wu L."/>
            <person name="Ma J."/>
        </authorList>
    </citation>
    <scope>NUCLEOTIDE SEQUENCE [LARGE SCALE GENOMIC DNA]</scope>
    <source>
        <strain evidence="3 4">SKP4-8</strain>
    </source>
</reference>
<evidence type="ECO:0000256" key="1">
    <source>
        <dbReference type="SAM" id="Phobius"/>
    </source>
</evidence>
<accession>A0A556PT28</accession>
<organism evidence="3 4">
    <name type="scientific">Allobacillus salarius</name>
    <dbReference type="NCBI Taxonomy" id="1955272"/>
    <lineage>
        <taxon>Bacteria</taxon>
        <taxon>Bacillati</taxon>
        <taxon>Bacillota</taxon>
        <taxon>Bacilli</taxon>
        <taxon>Bacillales</taxon>
        <taxon>Bacillaceae</taxon>
        <taxon>Allobacillus</taxon>
    </lineage>
</organism>
<dbReference type="Gene3D" id="3.10.450.40">
    <property type="match status" value="2"/>
</dbReference>
<evidence type="ECO:0000259" key="2">
    <source>
        <dbReference type="Pfam" id="PF17881"/>
    </source>
</evidence>
<protein>
    <recommendedName>
        <fullName evidence="2">Cell wall elongation regulator TseB-like domain-containing protein</fullName>
    </recommendedName>
</protein>
<keyword evidence="1" id="KW-0812">Transmembrane</keyword>
<name>A0A556PT28_9BACI</name>
<proteinExistence type="predicted"/>